<evidence type="ECO:0000256" key="3">
    <source>
        <dbReference type="ARBA" id="ARBA00023002"/>
    </source>
</evidence>
<dbReference type="OMA" id="WIDSNHM"/>
<evidence type="ECO:0000313" key="6">
    <source>
        <dbReference type="Proteomes" id="UP000027238"/>
    </source>
</evidence>
<keyword evidence="2" id="KW-0274">FAD</keyword>
<dbReference type="Pfam" id="PF01494">
    <property type="entry name" value="FAD_binding_3"/>
    <property type="match status" value="1"/>
</dbReference>
<dbReference type="InterPro" id="IPR050641">
    <property type="entry name" value="RIFMO-like"/>
</dbReference>
<keyword evidence="6" id="KW-1185">Reference proteome</keyword>
<dbReference type="eggNOG" id="KOG3855">
    <property type="taxonomic scope" value="Eukaryota"/>
</dbReference>
<dbReference type="SUPFAM" id="SSF51905">
    <property type="entry name" value="FAD/NAD(P)-binding domain"/>
    <property type="match status" value="1"/>
</dbReference>
<evidence type="ECO:0000256" key="1">
    <source>
        <dbReference type="ARBA" id="ARBA00022630"/>
    </source>
</evidence>
<dbReference type="OrthoDB" id="1716816at2759"/>
<dbReference type="STRING" id="1173701.A0A066XRX6"/>
<dbReference type="InterPro" id="IPR002938">
    <property type="entry name" value="FAD-bd"/>
</dbReference>
<evidence type="ECO:0000256" key="2">
    <source>
        <dbReference type="ARBA" id="ARBA00022827"/>
    </source>
</evidence>
<dbReference type="HOGENOM" id="CLU_2061355_0_0_1"/>
<dbReference type="GO" id="GO:0071949">
    <property type="term" value="F:FAD binding"/>
    <property type="evidence" value="ECO:0007669"/>
    <property type="project" value="InterPro"/>
</dbReference>
<comment type="caution">
    <text evidence="5">The sequence shown here is derived from an EMBL/GenBank/DDBJ whole genome shotgun (WGS) entry which is preliminary data.</text>
</comment>
<organism evidence="5 6">
    <name type="scientific">Colletotrichum sublineola</name>
    <name type="common">Sorghum anthracnose fungus</name>
    <dbReference type="NCBI Taxonomy" id="1173701"/>
    <lineage>
        <taxon>Eukaryota</taxon>
        <taxon>Fungi</taxon>
        <taxon>Dikarya</taxon>
        <taxon>Ascomycota</taxon>
        <taxon>Pezizomycotina</taxon>
        <taxon>Sordariomycetes</taxon>
        <taxon>Hypocreomycetidae</taxon>
        <taxon>Glomerellales</taxon>
        <taxon>Glomerellaceae</taxon>
        <taxon>Colletotrichum</taxon>
        <taxon>Colletotrichum graminicola species complex</taxon>
    </lineage>
</organism>
<feature type="domain" description="FAD-binding" evidence="4">
    <location>
        <begin position="5"/>
        <end position="87"/>
    </location>
</feature>
<keyword evidence="3" id="KW-0560">Oxidoreductase</keyword>
<dbReference type="PANTHER" id="PTHR43004">
    <property type="entry name" value="TRK SYSTEM POTASSIUM UPTAKE PROTEIN"/>
    <property type="match status" value="1"/>
</dbReference>
<dbReference type="GO" id="GO:0016709">
    <property type="term" value="F:oxidoreductase activity, acting on paired donors, with incorporation or reduction of molecular oxygen, NAD(P)H as one donor, and incorporation of one atom of oxygen"/>
    <property type="evidence" value="ECO:0007669"/>
    <property type="project" value="UniProtKB-ARBA"/>
</dbReference>
<keyword evidence="1" id="KW-0285">Flavoprotein</keyword>
<evidence type="ECO:0000259" key="4">
    <source>
        <dbReference type="Pfam" id="PF01494"/>
    </source>
</evidence>
<protein>
    <submittedName>
        <fullName evidence="5">Putative FAD binding domain-containing protein</fullName>
    </submittedName>
</protein>
<accession>A0A066XRX6</accession>
<proteinExistence type="predicted"/>
<sequence>MPDEEVDVFICGSGSAGLCAAVWLARCEVRFKILERREGPLQQSEADGVQCRTVEIMESMGLSEDLLKEAYHVLELAFWTPDGNGGIRRSHLEPDTEPGLSWLPRVIPNQVKQVFYGAF</sequence>
<dbReference type="EMBL" id="JMSE01000149">
    <property type="protein sequence ID" value="KDN71607.1"/>
    <property type="molecule type" value="Genomic_DNA"/>
</dbReference>
<dbReference type="PANTHER" id="PTHR43004:SF10">
    <property type="entry name" value="2-MONOOXYGENASE, PUTATIVE (AFU_ORTHOLOGUE AFUA_6G11480)-RELATED"/>
    <property type="match status" value="1"/>
</dbReference>
<name>A0A066XRX6_COLSU</name>
<dbReference type="Proteomes" id="UP000027238">
    <property type="component" value="Unassembled WGS sequence"/>
</dbReference>
<reference evidence="6" key="1">
    <citation type="journal article" date="2014" name="Genome Announc.">
        <title>Draft genome sequence of Colletotrichum sublineola, a destructive pathogen of cultivated sorghum.</title>
        <authorList>
            <person name="Baroncelli R."/>
            <person name="Sanz-Martin J.M."/>
            <person name="Rech G.E."/>
            <person name="Sukno S.A."/>
            <person name="Thon M.R."/>
        </authorList>
    </citation>
    <scope>NUCLEOTIDE SEQUENCE [LARGE SCALE GENOMIC DNA]</scope>
    <source>
        <strain evidence="6">TX430BB</strain>
    </source>
</reference>
<dbReference type="AlphaFoldDB" id="A0A066XRX6"/>
<gene>
    <name evidence="5" type="ORF">CSUB01_09227</name>
</gene>
<evidence type="ECO:0000313" key="5">
    <source>
        <dbReference type="EMBL" id="KDN71607.1"/>
    </source>
</evidence>
<dbReference type="Gene3D" id="3.50.50.60">
    <property type="entry name" value="FAD/NAD(P)-binding domain"/>
    <property type="match status" value="1"/>
</dbReference>
<dbReference type="Gene3D" id="3.30.9.10">
    <property type="entry name" value="D-Amino Acid Oxidase, subunit A, domain 2"/>
    <property type="match status" value="1"/>
</dbReference>
<dbReference type="InterPro" id="IPR036188">
    <property type="entry name" value="FAD/NAD-bd_sf"/>
</dbReference>